<organism evidence="1 2">
    <name type="scientific">Ambrosiozyma monospora</name>
    <name type="common">Yeast</name>
    <name type="synonym">Endomycopsis monosporus</name>
    <dbReference type="NCBI Taxonomy" id="43982"/>
    <lineage>
        <taxon>Eukaryota</taxon>
        <taxon>Fungi</taxon>
        <taxon>Dikarya</taxon>
        <taxon>Ascomycota</taxon>
        <taxon>Saccharomycotina</taxon>
        <taxon>Pichiomycetes</taxon>
        <taxon>Pichiales</taxon>
        <taxon>Pichiaceae</taxon>
        <taxon>Ambrosiozyma</taxon>
    </lineage>
</organism>
<dbReference type="EMBL" id="BSXS01009657">
    <property type="protein sequence ID" value="GME96157.1"/>
    <property type="molecule type" value="Genomic_DNA"/>
</dbReference>
<protein>
    <submittedName>
        <fullName evidence="1">Unnamed protein product</fullName>
    </submittedName>
</protein>
<reference evidence="1" key="1">
    <citation type="submission" date="2023-04" db="EMBL/GenBank/DDBJ databases">
        <title>Ambrosiozyma monospora NBRC 10751.</title>
        <authorList>
            <person name="Ichikawa N."/>
            <person name="Sato H."/>
            <person name="Tonouchi N."/>
        </authorList>
    </citation>
    <scope>NUCLEOTIDE SEQUENCE</scope>
    <source>
        <strain evidence="1">NBRC 10751</strain>
    </source>
</reference>
<accession>A0ACB5TWJ7</accession>
<gene>
    <name evidence="1" type="ORF">Amon02_000991100</name>
</gene>
<keyword evidence="2" id="KW-1185">Reference proteome</keyword>
<comment type="caution">
    <text evidence="1">The sequence shown here is derived from an EMBL/GenBank/DDBJ whole genome shotgun (WGS) entry which is preliminary data.</text>
</comment>
<evidence type="ECO:0000313" key="2">
    <source>
        <dbReference type="Proteomes" id="UP001165064"/>
    </source>
</evidence>
<sequence>MEHESEISASGSRGSNGDVESFDCQADDEFDVGEFDEFDASSGSIDNYENLVVSNEHIHTQSQSHANSSVDKSVVKAGASENVLKSGKKVIAGGAGSGSPTKLWTKMTKALSNFSTGNLTADAIDDEPELERDINIDSTLVESNSGAPTASNSISGLQGVDDQDEEVVLPSYDDLYPSTSTTGSSAASAIRALINFRGHQDDDTTKSKKSKSATTTTPTATETIDPAAEDSDSSITSVTSGSSTSSSSEIIVSLKSQMSWTSDTRLLFFWLPFMLILILILLGTQFEFFSWEKLEMLQRYVDLGRDKLCSVLLGQERFVGLLDGLAGGIAGGVGGGENMNVPVGQDAGVV</sequence>
<dbReference type="Proteomes" id="UP001165064">
    <property type="component" value="Unassembled WGS sequence"/>
</dbReference>
<name>A0ACB5TWJ7_AMBMO</name>
<evidence type="ECO:0000313" key="1">
    <source>
        <dbReference type="EMBL" id="GME96157.1"/>
    </source>
</evidence>
<proteinExistence type="predicted"/>